<evidence type="ECO:0000313" key="1">
    <source>
        <dbReference type="EMBL" id="POW18035.1"/>
    </source>
</evidence>
<organism evidence="1 2">
    <name type="scientific">Puccinia striiformis</name>
    <dbReference type="NCBI Taxonomy" id="27350"/>
    <lineage>
        <taxon>Eukaryota</taxon>
        <taxon>Fungi</taxon>
        <taxon>Dikarya</taxon>
        <taxon>Basidiomycota</taxon>
        <taxon>Pucciniomycotina</taxon>
        <taxon>Pucciniomycetes</taxon>
        <taxon>Pucciniales</taxon>
        <taxon>Pucciniaceae</taxon>
        <taxon>Puccinia</taxon>
    </lineage>
</organism>
<dbReference type="AlphaFoldDB" id="A0A2S4W8D0"/>
<name>A0A2S4W8D0_9BASI</name>
<dbReference type="VEuPathDB" id="FungiDB:PSTT_00015"/>
<dbReference type="Proteomes" id="UP000239156">
    <property type="component" value="Unassembled WGS sequence"/>
</dbReference>
<reference evidence="1" key="1">
    <citation type="submission" date="2017-12" db="EMBL/GenBank/DDBJ databases">
        <title>Gene loss provides genomic basis for host adaptation in cereal stripe rust fungi.</title>
        <authorList>
            <person name="Xia C."/>
        </authorList>
    </citation>
    <scope>NUCLEOTIDE SEQUENCE [LARGE SCALE GENOMIC DNA]</scope>
    <source>
        <strain evidence="1">93-210</strain>
    </source>
</reference>
<dbReference type="VEuPathDB" id="FungiDB:PSHT_13524"/>
<accession>A0A2S4W8D0</accession>
<sequence>MEGSNAYFMPIVTWRTHLPRDKVVRPRPDVGTILSWEQFVINPFEGEDLIQVIVFHQNQVALKGGIVIRLLLGWKYCQVNSDIKALIGSRITYIRSFQGSDSNDGSAIVQAYKATINFNLAALDCDPLEYGIDLSNNFC</sequence>
<evidence type="ECO:0000313" key="2">
    <source>
        <dbReference type="Proteomes" id="UP000239156"/>
    </source>
</evidence>
<feature type="non-terminal residue" evidence="1">
    <location>
        <position position="139"/>
    </location>
</feature>
<comment type="caution">
    <text evidence="1">The sequence shown here is derived from an EMBL/GenBank/DDBJ whole genome shotgun (WGS) entry which is preliminary data.</text>
</comment>
<proteinExistence type="predicted"/>
<protein>
    <submittedName>
        <fullName evidence="1">Uncharacterized protein</fullName>
    </submittedName>
</protein>
<keyword evidence="2" id="KW-1185">Reference proteome</keyword>
<gene>
    <name evidence="1" type="ORF">PSTT_00015</name>
</gene>
<dbReference type="EMBL" id="PKSL01000001">
    <property type="protein sequence ID" value="POW18035.1"/>
    <property type="molecule type" value="Genomic_DNA"/>
</dbReference>